<protein>
    <submittedName>
        <fullName evidence="1">Uncharacterized protein</fullName>
    </submittedName>
</protein>
<accession>A0A098LI11</accession>
<dbReference type="Proteomes" id="UP000030185">
    <property type="component" value="Unassembled WGS sequence"/>
</dbReference>
<evidence type="ECO:0000313" key="2">
    <source>
        <dbReference type="Proteomes" id="UP000030185"/>
    </source>
</evidence>
<name>A0A098LI11_9BACT</name>
<sequence length="54" mass="6448">MDANCIYHLKMKEIDELDFIENNEELRVIPNYPGYITRQRKKNTCCDLLSNNDL</sequence>
<reference evidence="1 2" key="1">
    <citation type="submission" date="2014-09" db="EMBL/GenBank/DDBJ databases">
        <title>Sporocytophaga myxococcoides PG-01 genome sequencing.</title>
        <authorList>
            <person name="Liu L."/>
            <person name="Gao P.J."/>
            <person name="Chen G.J."/>
            <person name="Wang L.S."/>
        </authorList>
    </citation>
    <scope>NUCLEOTIDE SEQUENCE [LARGE SCALE GENOMIC DNA]</scope>
    <source>
        <strain evidence="1 2">PG-01</strain>
    </source>
</reference>
<dbReference type="AlphaFoldDB" id="A0A098LI11"/>
<evidence type="ECO:0000313" key="1">
    <source>
        <dbReference type="EMBL" id="GAL86631.1"/>
    </source>
</evidence>
<proteinExistence type="predicted"/>
<keyword evidence="2" id="KW-1185">Reference proteome</keyword>
<organism evidence="1 2">
    <name type="scientific">Sporocytophaga myxococcoides</name>
    <dbReference type="NCBI Taxonomy" id="153721"/>
    <lineage>
        <taxon>Bacteria</taxon>
        <taxon>Pseudomonadati</taxon>
        <taxon>Bacteroidota</taxon>
        <taxon>Cytophagia</taxon>
        <taxon>Cytophagales</taxon>
        <taxon>Cytophagaceae</taxon>
        <taxon>Sporocytophaga</taxon>
    </lineage>
</organism>
<gene>
    <name evidence="1" type="ORF">MYP_3861</name>
</gene>
<dbReference type="EMBL" id="BBLT01000008">
    <property type="protein sequence ID" value="GAL86631.1"/>
    <property type="molecule type" value="Genomic_DNA"/>
</dbReference>
<comment type="caution">
    <text evidence="1">The sequence shown here is derived from an EMBL/GenBank/DDBJ whole genome shotgun (WGS) entry which is preliminary data.</text>
</comment>